<accession>A0A098SCB9</accession>
<dbReference type="GO" id="GO:0008237">
    <property type="term" value="F:metallopeptidase activity"/>
    <property type="evidence" value="ECO:0007669"/>
    <property type="project" value="InterPro"/>
</dbReference>
<dbReference type="GO" id="GO:0008270">
    <property type="term" value="F:zinc ion binding"/>
    <property type="evidence" value="ECO:0007669"/>
    <property type="project" value="InterPro"/>
</dbReference>
<feature type="region of interest" description="Disordered" evidence="1">
    <location>
        <begin position="755"/>
        <end position="780"/>
    </location>
</feature>
<dbReference type="GO" id="GO:0004177">
    <property type="term" value="F:aminopeptidase activity"/>
    <property type="evidence" value="ECO:0007669"/>
    <property type="project" value="UniProtKB-KW"/>
</dbReference>
<dbReference type="CDD" id="cd09604">
    <property type="entry name" value="M1_APN_like"/>
    <property type="match status" value="1"/>
</dbReference>
<keyword evidence="2" id="KW-0732">Signal</keyword>
<dbReference type="Pfam" id="PF01433">
    <property type="entry name" value="Peptidase_M1"/>
    <property type="match status" value="1"/>
</dbReference>
<dbReference type="AlphaFoldDB" id="A0A098SCB9"/>
<feature type="domain" description="Peptidase M1 membrane alanine aminopeptidase" evidence="3">
    <location>
        <begin position="359"/>
        <end position="562"/>
    </location>
</feature>
<evidence type="ECO:0000259" key="3">
    <source>
        <dbReference type="Pfam" id="PF01433"/>
    </source>
</evidence>
<dbReference type="InterPro" id="IPR014782">
    <property type="entry name" value="Peptidase_M1_dom"/>
</dbReference>
<comment type="caution">
    <text evidence="4">The sequence shown here is derived from an EMBL/GenBank/DDBJ whole genome shotgun (WGS) entry which is preliminary data.</text>
</comment>
<dbReference type="RefSeq" id="WP_044218495.1">
    <property type="nucleotide sequence ID" value="NZ_JBKAGJ010000018.1"/>
</dbReference>
<dbReference type="Gene3D" id="1.10.390.10">
    <property type="entry name" value="Neutral Protease Domain 2"/>
    <property type="match status" value="1"/>
</dbReference>
<proteinExistence type="predicted"/>
<organism evidence="4 5">
    <name type="scientific">Phaeodactylibacter xiamenensis</name>
    <dbReference type="NCBI Taxonomy" id="1524460"/>
    <lineage>
        <taxon>Bacteria</taxon>
        <taxon>Pseudomonadati</taxon>
        <taxon>Bacteroidota</taxon>
        <taxon>Saprospiria</taxon>
        <taxon>Saprospirales</taxon>
        <taxon>Haliscomenobacteraceae</taxon>
        <taxon>Phaeodactylibacter</taxon>
    </lineage>
</organism>
<dbReference type="SUPFAM" id="SSF55486">
    <property type="entry name" value="Metalloproteases ('zincins'), catalytic domain"/>
    <property type="match status" value="1"/>
</dbReference>
<evidence type="ECO:0000313" key="4">
    <source>
        <dbReference type="EMBL" id="KGE88687.1"/>
    </source>
</evidence>
<sequence length="780" mass="91259">MKQLLLLPLLSCLVLGAWAQQENTNTNKFRQLYTELPTPNVYRNAAGAPGHEYWQQKADYVIDIELDDEQQRIYGEETVTYTNNSPDPLEYIWVQLDQNMRAKDSDTYKIQQSEMDDRMSSGQLKRLTPTFDGGFKLDYVRDASNKPLPHIVNKTMMRIDPPAPIQPGEQFVFKVKWWYNINDRMEIGGRSGYEYFEEDDNYLYTIAQFFPRMAVYNDVEGWQNKQFLGRGEFTLPFGDYKVNITVPADHLVASTGTLQNANDVLPRDKRKKLEEARAERETPVIIYSEEEARENEKTKSDKKKTWTFAAENVRDFAFASSRKFIWDAMGVEQSDGSVVMAMSMYPKEGNPLWERYSTKAVAHTLKWYSHYTFDYPYPVAWSIHAKSIGMEYPMICFNFGRPESDGTYSERVKYGMIGVIIHEVGHNYFPMIVNSDERQWTWMDEGLNSFLQYLAEQQWERDYPSRRGPAYKIVDYMKGDKSKISPIMTNSESIYQFGNNAYGKPATALNILRETIMGRELFDYAFKVYANRWMFKHPSPADFFRTMEDASAVDLDWFWRGWFFTTDHVDIALDDVKYYRMDTKDPLVESKISKEQRSESPQYISSLRNARDIEQTQDEIDPALRDFYTDYDPLDFDILDKEAYDRYLNSLTAEEQEMLKAGQNFYQMSFRNAGGLVMPIIVQLQFKDGTTEDHYIPAEIWKMNDEVVKKVFITDKEIAQVVLDPYLETADVDTGNNYYPPRTQLNRFEMFKRQGTSRWGGGENPMQRARRAKEKEEGTN</sequence>
<keyword evidence="4" id="KW-0645">Protease</keyword>
<keyword evidence="4" id="KW-0031">Aminopeptidase</keyword>
<dbReference type="Proteomes" id="UP000029736">
    <property type="component" value="Unassembled WGS sequence"/>
</dbReference>
<keyword evidence="5" id="KW-1185">Reference proteome</keyword>
<evidence type="ECO:0000256" key="1">
    <source>
        <dbReference type="SAM" id="MobiDB-lite"/>
    </source>
</evidence>
<evidence type="ECO:0000313" key="5">
    <source>
        <dbReference type="Proteomes" id="UP000029736"/>
    </source>
</evidence>
<dbReference type="InterPro" id="IPR027268">
    <property type="entry name" value="Peptidase_M4/M1_CTD_sf"/>
</dbReference>
<reference evidence="4 5" key="1">
    <citation type="journal article" date="2014" name="Int. J. Syst. Evol. Microbiol.">
        <title>Phaeodactylibacter xiamenensis gen. nov., sp. nov., a member of the family Saprospiraceae isolated from the marine alga Phaeodactylum tricornutum.</title>
        <authorList>
            <person name="Chen Z.Jr."/>
            <person name="Lei X."/>
            <person name="Lai Q."/>
            <person name="Li Y."/>
            <person name="Zhang B."/>
            <person name="Zhang J."/>
            <person name="Zhang H."/>
            <person name="Yang L."/>
            <person name="Zheng W."/>
            <person name="Tian Y."/>
            <person name="Yu Z."/>
            <person name="Xu H.Jr."/>
            <person name="Zheng T."/>
        </authorList>
    </citation>
    <scope>NUCLEOTIDE SEQUENCE [LARGE SCALE GENOMIC DNA]</scope>
    <source>
        <strain evidence="4 5">KD52</strain>
    </source>
</reference>
<name>A0A098SCB9_9BACT</name>
<dbReference type="EMBL" id="JPOS01000018">
    <property type="protein sequence ID" value="KGE88687.1"/>
    <property type="molecule type" value="Genomic_DNA"/>
</dbReference>
<feature type="chain" id="PRO_5001948156" evidence="2">
    <location>
        <begin position="20"/>
        <end position="780"/>
    </location>
</feature>
<keyword evidence="4" id="KW-0378">Hydrolase</keyword>
<gene>
    <name evidence="4" type="ORF">IX84_08460</name>
</gene>
<evidence type="ECO:0000256" key="2">
    <source>
        <dbReference type="SAM" id="SignalP"/>
    </source>
</evidence>
<protein>
    <submittedName>
        <fullName evidence="4">Aminopeptidase</fullName>
    </submittedName>
</protein>
<feature type="signal peptide" evidence="2">
    <location>
        <begin position="1"/>
        <end position="19"/>
    </location>
</feature>
<dbReference type="OrthoDB" id="9814383at2"/>
<dbReference type="STRING" id="1524460.IX84_08460"/>